<evidence type="ECO:0000313" key="1">
    <source>
        <dbReference type="EMBL" id="MDR6226707.1"/>
    </source>
</evidence>
<evidence type="ECO:0000313" key="2">
    <source>
        <dbReference type="Proteomes" id="UP001185012"/>
    </source>
</evidence>
<dbReference type="Pfam" id="PF05908">
    <property type="entry name" value="Gamma_PGA_hydro"/>
    <property type="match status" value="1"/>
</dbReference>
<accession>A0ABU1IPI9</accession>
<keyword evidence="2" id="KW-1185">Reference proteome</keyword>
<comment type="caution">
    <text evidence="1">The sequence shown here is derived from an EMBL/GenBank/DDBJ whole genome shotgun (WGS) entry which is preliminary data.</text>
</comment>
<dbReference type="EMBL" id="JAVDQG010000006">
    <property type="protein sequence ID" value="MDR6226707.1"/>
    <property type="molecule type" value="Genomic_DNA"/>
</dbReference>
<dbReference type="Gene3D" id="3.40.630.100">
    <property type="entry name" value="Poly-gamma-glutamate hydrolase, zinc-binding motif"/>
    <property type="match status" value="1"/>
</dbReference>
<reference evidence="1 2" key="1">
    <citation type="submission" date="2023-07" db="EMBL/GenBank/DDBJ databases">
        <title>Genomic Encyclopedia of Type Strains, Phase IV (KMG-IV): sequencing the most valuable type-strain genomes for metagenomic binning, comparative biology and taxonomic classification.</title>
        <authorList>
            <person name="Goeker M."/>
        </authorList>
    </citation>
    <scope>NUCLEOTIDE SEQUENCE [LARGE SCALE GENOMIC DNA]</scope>
    <source>
        <strain evidence="1 2">DSM 45903</strain>
    </source>
</reference>
<name>A0ABU1IPI9_9BACL</name>
<sequence>MGDRYRNYQELSGREREGVDYRVETVIHGERFFALAAIHGGGIERGTSELAEAVAGKEWNLYRFEGMKPPGENRNLHLTSTRFDEPRLADVLCLSRRVVGIHGARGEDPVCFIGGRDLESAEAIASQLRAWGMAVRWAPSSMAGTHRRNICNRGQDEIGVQLELTTSLRRSFFHDFSHRGRRETATPAFYRFAGGLRRALAKVAAAIPDR</sequence>
<dbReference type="RefSeq" id="WP_309866993.1">
    <property type="nucleotide sequence ID" value="NZ_JAVDQG010000006.1"/>
</dbReference>
<protein>
    <submittedName>
        <fullName evidence="1">Phage replication-related protein YjqB (UPF0714/DUF867 family)</fullName>
    </submittedName>
</protein>
<organism evidence="1 2">
    <name type="scientific">Desmospora profundinema</name>
    <dbReference type="NCBI Taxonomy" id="1571184"/>
    <lineage>
        <taxon>Bacteria</taxon>
        <taxon>Bacillati</taxon>
        <taxon>Bacillota</taxon>
        <taxon>Bacilli</taxon>
        <taxon>Bacillales</taxon>
        <taxon>Thermoactinomycetaceae</taxon>
        <taxon>Desmospora</taxon>
    </lineage>
</organism>
<gene>
    <name evidence="1" type="ORF">JOE21_002717</name>
</gene>
<dbReference type="InterPro" id="IPR038128">
    <property type="entry name" value="Gamma_PGA_hydro_sf"/>
</dbReference>
<proteinExistence type="predicted"/>
<dbReference type="InterPro" id="IPR008585">
    <property type="entry name" value="Gamma_PGA_hydro"/>
</dbReference>
<dbReference type="Proteomes" id="UP001185012">
    <property type="component" value="Unassembled WGS sequence"/>
</dbReference>